<keyword evidence="4" id="KW-0482">Metalloprotease</keyword>
<dbReference type="GO" id="GO:0080120">
    <property type="term" value="P:CAAX-box protein maturation"/>
    <property type="evidence" value="ECO:0007669"/>
    <property type="project" value="UniProtKB-ARBA"/>
</dbReference>
<keyword evidence="2" id="KW-1133">Transmembrane helix</keyword>
<accession>A0AA47B4R8</accession>
<dbReference type="RefSeq" id="WP_052727763.1">
    <property type="nucleotide sequence ID" value="NZ_CP084389.1"/>
</dbReference>
<dbReference type="InterPro" id="IPR003675">
    <property type="entry name" value="Rce1/LyrA-like_dom"/>
</dbReference>
<dbReference type="PANTHER" id="PTHR39430">
    <property type="entry name" value="MEMBRANE-ASSOCIATED PROTEASE-RELATED"/>
    <property type="match status" value="1"/>
</dbReference>
<keyword evidence="4" id="KW-0645">Protease</keyword>
<dbReference type="EMBL" id="CP084389">
    <property type="protein sequence ID" value="UZX30104.1"/>
    <property type="molecule type" value="Genomic_DNA"/>
</dbReference>
<dbReference type="PANTHER" id="PTHR39430:SF1">
    <property type="entry name" value="PROTEASE"/>
    <property type="match status" value="1"/>
</dbReference>
<feature type="transmembrane region" description="Helical" evidence="2">
    <location>
        <begin position="37"/>
        <end position="60"/>
    </location>
</feature>
<evidence type="ECO:0000259" key="3">
    <source>
        <dbReference type="Pfam" id="PF02517"/>
    </source>
</evidence>
<dbReference type="Proteomes" id="UP001164557">
    <property type="component" value="Chromosome"/>
</dbReference>
<comment type="similarity">
    <text evidence="1">Belongs to the UPF0177 family.</text>
</comment>
<feature type="transmembrane region" description="Helical" evidence="2">
    <location>
        <begin position="81"/>
        <end position="101"/>
    </location>
</feature>
<evidence type="ECO:0000256" key="2">
    <source>
        <dbReference type="SAM" id="Phobius"/>
    </source>
</evidence>
<organism evidence="4 5">
    <name type="scientific">Lactobacillus helsingborgensis</name>
    <dbReference type="NCBI Taxonomy" id="1218494"/>
    <lineage>
        <taxon>Bacteria</taxon>
        <taxon>Bacillati</taxon>
        <taxon>Bacillota</taxon>
        <taxon>Bacilli</taxon>
        <taxon>Lactobacillales</taxon>
        <taxon>Lactobacillaceae</taxon>
        <taxon>Lactobacillus</taxon>
    </lineage>
</organism>
<name>A0AA47B4R8_9LACO</name>
<dbReference type="Pfam" id="PF02517">
    <property type="entry name" value="Rce1-like"/>
    <property type="match status" value="1"/>
</dbReference>
<reference evidence="4" key="1">
    <citation type="submission" date="2021-09" db="EMBL/GenBank/DDBJ databases">
        <title>Lactobacillus species from Apis mellifera, Switzerland.</title>
        <authorList>
            <person name="Pfister J."/>
            <person name="Brown A."/>
            <person name="Neumann P."/>
            <person name="Collaud A."/>
            <person name="Retschnig G."/>
            <person name="Perreten V."/>
        </authorList>
    </citation>
    <scope>NUCLEOTIDE SEQUENCE</scope>
    <source>
        <strain evidence="4">IBH002</strain>
    </source>
</reference>
<feature type="transmembrane region" description="Helical" evidence="2">
    <location>
        <begin position="172"/>
        <end position="194"/>
    </location>
</feature>
<keyword evidence="2" id="KW-0812">Transmembrane</keyword>
<sequence length="217" mass="25480">MNTKNSVSNKVIVIYLVIFYIWWTIEELAYWSYTSNTLAQVLLSSSVKLLTWSIPAFILIKKYSHQLKIGYPQLFKNRFKLWPYLVGIFIMVTYLAIILYFENGGFKINPNFRASDFIDKFLVVGITEELVFRGWLLNALLKKMSTWLALIVNNLLFLCIHLPIWYQTHTLVANFTSGGFISVFILGLIFELLFIRSKNIWVPIVYHMLWDIIVTIF</sequence>
<proteinExistence type="inferred from homology"/>
<feature type="transmembrane region" description="Helical" evidence="2">
    <location>
        <begin position="7"/>
        <end position="25"/>
    </location>
</feature>
<evidence type="ECO:0000313" key="4">
    <source>
        <dbReference type="EMBL" id="UZX30104.1"/>
    </source>
</evidence>
<keyword evidence="2" id="KW-0472">Membrane</keyword>
<keyword evidence="4" id="KW-0378">Hydrolase</keyword>
<feature type="domain" description="CAAX prenyl protease 2/Lysostaphin resistance protein A-like" evidence="3">
    <location>
        <begin position="119"/>
        <end position="213"/>
    </location>
</feature>
<keyword evidence="5" id="KW-1185">Reference proteome</keyword>
<protein>
    <submittedName>
        <fullName evidence="4">CPBP family intramembrane metalloprotease</fullName>
    </submittedName>
</protein>
<dbReference type="GO" id="GO:0008237">
    <property type="term" value="F:metallopeptidase activity"/>
    <property type="evidence" value="ECO:0007669"/>
    <property type="project" value="UniProtKB-KW"/>
</dbReference>
<feature type="transmembrane region" description="Helical" evidence="2">
    <location>
        <begin position="147"/>
        <end position="166"/>
    </location>
</feature>
<dbReference type="GO" id="GO:0004175">
    <property type="term" value="F:endopeptidase activity"/>
    <property type="evidence" value="ECO:0007669"/>
    <property type="project" value="UniProtKB-ARBA"/>
</dbReference>
<dbReference type="AlphaFoldDB" id="A0AA47B4R8"/>
<evidence type="ECO:0000256" key="1">
    <source>
        <dbReference type="ARBA" id="ARBA00009067"/>
    </source>
</evidence>
<evidence type="ECO:0000313" key="5">
    <source>
        <dbReference type="Proteomes" id="UP001164557"/>
    </source>
</evidence>
<gene>
    <name evidence="4" type="ORF">LDX53_02560</name>
</gene>